<dbReference type="Pfam" id="PF01297">
    <property type="entry name" value="ZnuA"/>
    <property type="match status" value="1"/>
</dbReference>
<proteinExistence type="inferred from homology"/>
<evidence type="ECO:0000256" key="1">
    <source>
        <dbReference type="ARBA" id="ARBA00011028"/>
    </source>
</evidence>
<reference evidence="5" key="1">
    <citation type="submission" date="2020-06" db="EMBL/GenBank/DDBJ databases">
        <title>Unique genomic features of the anaerobic methanotrophic archaea.</title>
        <authorList>
            <person name="Chadwick G.L."/>
            <person name="Skennerton C.T."/>
            <person name="Laso-Perez R."/>
            <person name="Leu A.O."/>
            <person name="Speth D.R."/>
            <person name="Yu H."/>
            <person name="Morgan-Lang C."/>
            <person name="Hatzenpichler R."/>
            <person name="Goudeau D."/>
            <person name="Malmstrom R."/>
            <person name="Brazelton W.J."/>
            <person name="Woyke T."/>
            <person name="Hallam S.J."/>
            <person name="Tyson G.W."/>
            <person name="Wegener G."/>
            <person name="Boetius A."/>
            <person name="Orphan V."/>
        </authorList>
    </citation>
    <scope>NUCLEOTIDE SEQUENCE</scope>
</reference>
<dbReference type="EMBL" id="MT631407">
    <property type="protein sequence ID" value="QNO50189.1"/>
    <property type="molecule type" value="Genomic_DNA"/>
</dbReference>
<keyword evidence="3" id="KW-0732">Signal</keyword>
<dbReference type="GO" id="GO:0030001">
    <property type="term" value="P:metal ion transport"/>
    <property type="evidence" value="ECO:0007669"/>
    <property type="project" value="InterPro"/>
</dbReference>
<evidence type="ECO:0000256" key="4">
    <source>
        <dbReference type="SAM" id="Phobius"/>
    </source>
</evidence>
<dbReference type="InterPro" id="IPR006127">
    <property type="entry name" value="ZnuA-like"/>
</dbReference>
<dbReference type="SUPFAM" id="SSF53807">
    <property type="entry name" value="Helical backbone' metal receptor"/>
    <property type="match status" value="1"/>
</dbReference>
<dbReference type="AlphaFoldDB" id="A0A7G9YQA5"/>
<evidence type="ECO:0000256" key="3">
    <source>
        <dbReference type="ARBA" id="ARBA00022729"/>
    </source>
</evidence>
<organism evidence="5">
    <name type="scientific">Candidatus Methanogaster sp. ANME-2c ERB4</name>
    <dbReference type="NCBI Taxonomy" id="2759911"/>
    <lineage>
        <taxon>Archaea</taxon>
        <taxon>Methanobacteriati</taxon>
        <taxon>Methanobacteriota</taxon>
        <taxon>Stenosarchaea group</taxon>
        <taxon>Methanomicrobia</taxon>
        <taxon>Methanosarcinales</taxon>
        <taxon>ANME-2 cluster</taxon>
        <taxon>Candidatus Methanogasteraceae</taxon>
        <taxon>Candidatus Methanogaster</taxon>
    </lineage>
</organism>
<protein>
    <recommendedName>
        <fullName evidence="6">Zinc ABC transporter substrate-binding protein</fullName>
    </recommendedName>
</protein>
<dbReference type="Gene3D" id="3.40.50.1980">
    <property type="entry name" value="Nitrogenase molybdenum iron protein domain"/>
    <property type="match status" value="2"/>
</dbReference>
<dbReference type="PANTHER" id="PTHR42953:SF3">
    <property type="entry name" value="HIGH-AFFINITY ZINC UPTAKE SYSTEM PROTEIN ZNUA"/>
    <property type="match status" value="1"/>
</dbReference>
<keyword evidence="2" id="KW-0813">Transport</keyword>
<keyword evidence="4" id="KW-0472">Membrane</keyword>
<dbReference type="PANTHER" id="PTHR42953">
    <property type="entry name" value="HIGH-AFFINITY ZINC UPTAKE SYSTEM PROTEIN ZNUA-RELATED"/>
    <property type="match status" value="1"/>
</dbReference>
<evidence type="ECO:0008006" key="6">
    <source>
        <dbReference type="Google" id="ProtNLM"/>
    </source>
</evidence>
<name>A0A7G9YQA5_9EURY</name>
<comment type="similarity">
    <text evidence="1">Belongs to the bacterial solute-binding protein 9 family.</text>
</comment>
<gene>
    <name evidence="5" type="ORF">AGFBIAGF_00018</name>
</gene>
<dbReference type="InterPro" id="IPR050492">
    <property type="entry name" value="Bact_metal-bind_prot9"/>
</dbReference>
<evidence type="ECO:0000313" key="5">
    <source>
        <dbReference type="EMBL" id="QNO50189.1"/>
    </source>
</evidence>
<evidence type="ECO:0000256" key="2">
    <source>
        <dbReference type="ARBA" id="ARBA00022448"/>
    </source>
</evidence>
<keyword evidence="4" id="KW-1133">Transmembrane helix</keyword>
<accession>A0A7G9YQA5</accession>
<keyword evidence="4" id="KW-0812">Transmembrane</keyword>
<sequence>MLKVTAQVYDTQVYDMKMKLVVLLFSTALICGLIGGCISPEERLRGQEQESDEPMQMMQIIVSILPQKEFVERIGGEKVAVTVMVPPGASPTTYEPSPGQLQGVSRAKLYVRIGHIPFEKAWMEKIESANSGMQVVDSSEGIEIIGNNPHIWLSPALARTQVEHISDALIEIDPDNSEYYARNKEDYLKDLSDLDEDIRNNLSGIKNRKFMVYHPAWGYFARDYQLEQVPIEIEGKEPSASDLMRLIDTARANNITAVFAAPQFNSESAEVIADEIGGTVVFIDPLAKDYTANMRAVSAAFARYLT</sequence>
<feature type="transmembrane region" description="Helical" evidence="4">
    <location>
        <begin position="20"/>
        <end position="38"/>
    </location>
</feature>
<dbReference type="GO" id="GO:0046872">
    <property type="term" value="F:metal ion binding"/>
    <property type="evidence" value="ECO:0007669"/>
    <property type="project" value="InterPro"/>
</dbReference>